<evidence type="ECO:0000313" key="5">
    <source>
        <dbReference type="Proteomes" id="UP000019116"/>
    </source>
</evidence>
<dbReference type="GO" id="GO:0003676">
    <property type="term" value="F:nucleic acid binding"/>
    <property type="evidence" value="ECO:0007669"/>
    <property type="project" value="InterPro"/>
</dbReference>
<dbReference type="EnsemblPlants" id="TraesCS6B02G048400.1">
    <property type="protein sequence ID" value="TraesCS6B02G048400.1.cds1"/>
    <property type="gene ID" value="TraesCS6B02G048400"/>
</dbReference>
<dbReference type="Gramene" id="TraesCAD_scaffold_049646_01G000100.1">
    <property type="protein sequence ID" value="TraesCAD_scaffold_049646_01G000100.1"/>
    <property type="gene ID" value="TraesCAD_scaffold_049646_01G000100"/>
</dbReference>
<dbReference type="OrthoDB" id="693830at2759"/>
<comment type="similarity">
    <text evidence="1">Belongs to the mTERF family.</text>
</comment>
<accession>A0A3B6PFF5</accession>
<reference evidence="4" key="1">
    <citation type="submission" date="2018-08" db="EMBL/GenBank/DDBJ databases">
        <authorList>
            <person name="Rossello M."/>
        </authorList>
    </citation>
    <scope>NUCLEOTIDE SEQUENCE [LARGE SCALE GENOMIC DNA]</scope>
    <source>
        <strain evidence="4">cv. Chinese Spring</strain>
    </source>
</reference>
<keyword evidence="5" id="KW-1185">Reference proteome</keyword>
<keyword evidence="2" id="KW-0804">Transcription</keyword>
<dbReference type="Gramene" id="TraesCS6B02G048400.1">
    <property type="protein sequence ID" value="TraesCS6B02G048400.1.cds1"/>
    <property type="gene ID" value="TraesCS6B02G048400"/>
</dbReference>
<proteinExistence type="inferred from homology"/>
<dbReference type="Pfam" id="PF02536">
    <property type="entry name" value="mTERF"/>
    <property type="match status" value="1"/>
</dbReference>
<organism evidence="4">
    <name type="scientific">Triticum aestivum</name>
    <name type="common">Wheat</name>
    <dbReference type="NCBI Taxonomy" id="4565"/>
    <lineage>
        <taxon>Eukaryota</taxon>
        <taxon>Viridiplantae</taxon>
        <taxon>Streptophyta</taxon>
        <taxon>Embryophyta</taxon>
        <taxon>Tracheophyta</taxon>
        <taxon>Spermatophyta</taxon>
        <taxon>Magnoliopsida</taxon>
        <taxon>Liliopsida</taxon>
        <taxon>Poales</taxon>
        <taxon>Poaceae</taxon>
        <taxon>BOP clade</taxon>
        <taxon>Pooideae</taxon>
        <taxon>Triticodae</taxon>
        <taxon>Triticeae</taxon>
        <taxon>Triticinae</taxon>
        <taxon>Triticum</taxon>
    </lineage>
</organism>
<protein>
    <submittedName>
        <fullName evidence="4">Uncharacterized protein</fullName>
    </submittedName>
</protein>
<dbReference type="InterPro" id="IPR003690">
    <property type="entry name" value="MTERF"/>
</dbReference>
<dbReference type="STRING" id="4565.A0A3B6PFF5"/>
<dbReference type="PANTHER" id="PTHR13068">
    <property type="entry name" value="CGI-12 PROTEIN-RELATED"/>
    <property type="match status" value="1"/>
</dbReference>
<dbReference type="Gramene" id="TraesCS6B03G0110200.1">
    <property type="protein sequence ID" value="TraesCS6B03G0110200.1.CDS1"/>
    <property type="gene ID" value="TraesCS6B03G0110200"/>
</dbReference>
<keyword evidence="2" id="KW-0805">Transcription regulation</keyword>
<keyword evidence="2" id="KW-0806">Transcription termination</keyword>
<keyword evidence="3" id="KW-0809">Transit peptide</keyword>
<sequence length="161" mass="17157">MLRLRECVFSRLLPPSSTSAISPLLRLLSASASPNPGGFAVEEYLVATCGLTRAQAIKASKKLAHLKTPDKPNAVLAFLSGLGLSGADVAAVVAKDPRLLCAKVDKTLAPKAVGLAGIGLSRHEIARLVSLGPECFRSRHIVSKLQYYHPLFGSFHNFLRA</sequence>
<evidence type="ECO:0000256" key="2">
    <source>
        <dbReference type="ARBA" id="ARBA00022472"/>
    </source>
</evidence>
<dbReference type="InterPro" id="IPR038538">
    <property type="entry name" value="MTERF_sf"/>
</dbReference>
<dbReference type="GO" id="GO:0006353">
    <property type="term" value="P:DNA-templated transcription termination"/>
    <property type="evidence" value="ECO:0007669"/>
    <property type="project" value="UniProtKB-KW"/>
</dbReference>
<dbReference type="OMA" id="SISSKNW"/>
<dbReference type="SMR" id="A0A3B6PFF5"/>
<dbReference type="PANTHER" id="PTHR13068:SF148">
    <property type="entry name" value="PORR DOMAIN-CONTAINING PROTEIN"/>
    <property type="match status" value="1"/>
</dbReference>
<evidence type="ECO:0000256" key="3">
    <source>
        <dbReference type="ARBA" id="ARBA00022946"/>
    </source>
</evidence>
<name>A0A3B6PFF5_WHEAT</name>
<reference evidence="4" key="2">
    <citation type="submission" date="2018-10" db="UniProtKB">
        <authorList>
            <consortium name="EnsemblPlants"/>
        </authorList>
    </citation>
    <scope>IDENTIFICATION</scope>
</reference>
<evidence type="ECO:0000256" key="1">
    <source>
        <dbReference type="ARBA" id="ARBA00007692"/>
    </source>
</evidence>
<dbReference type="Proteomes" id="UP000019116">
    <property type="component" value="Chromosome 6B"/>
</dbReference>
<evidence type="ECO:0000313" key="4">
    <source>
        <dbReference type="EnsemblPlants" id="TraesCS6B02G048400.1.cds1"/>
    </source>
</evidence>
<dbReference type="Gene3D" id="1.25.70.10">
    <property type="entry name" value="Transcription termination factor 3, mitochondrial"/>
    <property type="match status" value="1"/>
</dbReference>
<dbReference type="AlphaFoldDB" id="A0A3B6PFF5"/>
<dbReference type="Gramene" id="TraesCLE_scaffold_298904_01G000100.1">
    <property type="protein sequence ID" value="TraesCLE_scaffold_298904_01G000100.1"/>
    <property type="gene ID" value="TraesCLE_scaffold_298904_01G000100"/>
</dbReference>